<feature type="region of interest" description="Disordered" evidence="1">
    <location>
        <begin position="182"/>
        <end position="203"/>
    </location>
</feature>
<organism evidence="2 3">
    <name type="scientific">Microbacterium deminutum</name>
    <dbReference type="NCBI Taxonomy" id="344164"/>
    <lineage>
        <taxon>Bacteria</taxon>
        <taxon>Bacillati</taxon>
        <taxon>Actinomycetota</taxon>
        <taxon>Actinomycetes</taxon>
        <taxon>Micrococcales</taxon>
        <taxon>Microbacteriaceae</taxon>
        <taxon>Microbacterium</taxon>
    </lineage>
</organism>
<evidence type="ECO:0000313" key="2">
    <source>
        <dbReference type="EMBL" id="GAA1970800.1"/>
    </source>
</evidence>
<accession>A0ABN2RKR0</accession>
<comment type="caution">
    <text evidence="2">The sequence shown here is derived from an EMBL/GenBank/DDBJ whole genome shotgun (WGS) entry which is preliminary data.</text>
</comment>
<protein>
    <submittedName>
        <fullName evidence="2">Uncharacterized protein</fullName>
    </submittedName>
</protein>
<dbReference type="RefSeq" id="WP_344097615.1">
    <property type="nucleotide sequence ID" value="NZ_BAAAOG010000014.1"/>
</dbReference>
<name>A0ABN2RKR0_9MICO</name>
<reference evidence="2 3" key="1">
    <citation type="journal article" date="2019" name="Int. J. Syst. Evol. Microbiol.">
        <title>The Global Catalogue of Microorganisms (GCM) 10K type strain sequencing project: providing services to taxonomists for standard genome sequencing and annotation.</title>
        <authorList>
            <consortium name="The Broad Institute Genomics Platform"/>
            <consortium name="The Broad Institute Genome Sequencing Center for Infectious Disease"/>
            <person name="Wu L."/>
            <person name="Ma J."/>
        </authorList>
    </citation>
    <scope>NUCLEOTIDE SEQUENCE [LARGE SCALE GENOMIC DNA]</scope>
    <source>
        <strain evidence="2 3">JCM 14901</strain>
    </source>
</reference>
<gene>
    <name evidence="2" type="ORF">GCM10009776_37280</name>
</gene>
<proteinExistence type="predicted"/>
<dbReference type="Proteomes" id="UP001499933">
    <property type="component" value="Unassembled WGS sequence"/>
</dbReference>
<evidence type="ECO:0000313" key="3">
    <source>
        <dbReference type="Proteomes" id="UP001499933"/>
    </source>
</evidence>
<evidence type="ECO:0000256" key="1">
    <source>
        <dbReference type="SAM" id="MobiDB-lite"/>
    </source>
</evidence>
<sequence>MAELDIEIVNRERIDVGDGITIPKAWDAVVTGEPGIPGTVRVKVVHDPVLKRAAAASVHIDRDGEGEEITTPAMREVRVQWAVQSSAVRLVKIARGCAEPTFLTAYLDGVHARTDRTFDDTVREAVVLYRIAATVNLAPLKFVSDELGVSVSTATRMMARARGAGLAVDLITRETYNRLRAEDERISRPIQMPGGPQGPSIGL</sequence>
<keyword evidence="3" id="KW-1185">Reference proteome</keyword>
<dbReference type="EMBL" id="BAAAOG010000014">
    <property type="protein sequence ID" value="GAA1970800.1"/>
    <property type="molecule type" value="Genomic_DNA"/>
</dbReference>